<proteinExistence type="predicted"/>
<dbReference type="AlphaFoldDB" id="A0A917C335"/>
<reference evidence="2" key="2">
    <citation type="submission" date="2020-09" db="EMBL/GenBank/DDBJ databases">
        <authorList>
            <person name="Sun Q."/>
            <person name="Sedlacek I."/>
        </authorList>
    </citation>
    <scope>NUCLEOTIDE SEQUENCE</scope>
    <source>
        <strain evidence="2">CCM 7897</strain>
    </source>
</reference>
<accession>A0A917C335</accession>
<evidence type="ECO:0000313" key="3">
    <source>
        <dbReference type="Proteomes" id="UP000606044"/>
    </source>
</evidence>
<sequence length="84" mass="9307">MALLERMDVIPSGTSPPRRSPRTDAGGTCRDDMDGQSPSRVVWMMDGTLDSASLFQTGRTIRILHDGQVYVLRLTSNDKIILTK</sequence>
<dbReference type="Gene3D" id="2.10.70.10">
    <property type="entry name" value="Complement Module, domain 1"/>
    <property type="match status" value="1"/>
</dbReference>
<dbReference type="RefSeq" id="WP_244644426.1">
    <property type="nucleotide sequence ID" value="NZ_BMCT01000004.1"/>
</dbReference>
<gene>
    <name evidence="2" type="ORF">GCM10007301_30160</name>
</gene>
<evidence type="ECO:0000256" key="1">
    <source>
        <dbReference type="SAM" id="MobiDB-lite"/>
    </source>
</evidence>
<dbReference type="InterPro" id="IPR019600">
    <property type="entry name" value="Hemin_uptake_protein_HemP"/>
</dbReference>
<comment type="caution">
    <text evidence="2">The sequence shown here is derived from an EMBL/GenBank/DDBJ whole genome shotgun (WGS) entry which is preliminary data.</text>
</comment>
<protein>
    <recommendedName>
        <fullName evidence="4">Hemin uptake protein hemP</fullName>
    </recommendedName>
</protein>
<reference evidence="2" key="1">
    <citation type="journal article" date="2014" name="Int. J. Syst. Evol. Microbiol.">
        <title>Complete genome sequence of Corynebacterium casei LMG S-19264T (=DSM 44701T), isolated from a smear-ripened cheese.</title>
        <authorList>
            <consortium name="US DOE Joint Genome Institute (JGI-PGF)"/>
            <person name="Walter F."/>
            <person name="Albersmeier A."/>
            <person name="Kalinowski J."/>
            <person name="Ruckert C."/>
        </authorList>
    </citation>
    <scope>NUCLEOTIDE SEQUENCE</scope>
    <source>
        <strain evidence="2">CCM 7897</strain>
    </source>
</reference>
<keyword evidence="3" id="KW-1185">Reference proteome</keyword>
<dbReference type="Pfam" id="PF10636">
    <property type="entry name" value="hemP"/>
    <property type="match status" value="1"/>
</dbReference>
<dbReference type="Proteomes" id="UP000606044">
    <property type="component" value="Unassembled WGS sequence"/>
</dbReference>
<evidence type="ECO:0008006" key="4">
    <source>
        <dbReference type="Google" id="ProtNLM"/>
    </source>
</evidence>
<evidence type="ECO:0000313" key="2">
    <source>
        <dbReference type="EMBL" id="GGF68459.1"/>
    </source>
</evidence>
<feature type="region of interest" description="Disordered" evidence="1">
    <location>
        <begin position="1"/>
        <end position="36"/>
    </location>
</feature>
<organism evidence="2 3">
    <name type="scientific">Azorhizobium oxalatiphilum</name>
    <dbReference type="NCBI Taxonomy" id="980631"/>
    <lineage>
        <taxon>Bacteria</taxon>
        <taxon>Pseudomonadati</taxon>
        <taxon>Pseudomonadota</taxon>
        <taxon>Alphaproteobacteria</taxon>
        <taxon>Hyphomicrobiales</taxon>
        <taxon>Xanthobacteraceae</taxon>
        <taxon>Azorhizobium</taxon>
    </lineage>
</organism>
<dbReference type="EMBL" id="BMCT01000004">
    <property type="protein sequence ID" value="GGF68459.1"/>
    <property type="molecule type" value="Genomic_DNA"/>
</dbReference>
<name>A0A917C335_9HYPH</name>